<feature type="region of interest" description="Disordered" evidence="6">
    <location>
        <begin position="214"/>
        <end position="234"/>
    </location>
</feature>
<feature type="region of interest" description="Disordered" evidence="6">
    <location>
        <begin position="172"/>
        <end position="202"/>
    </location>
</feature>
<evidence type="ECO:0000256" key="3">
    <source>
        <dbReference type="ARBA" id="ARBA00023125"/>
    </source>
</evidence>
<dbReference type="EMBL" id="CM018039">
    <property type="protein sequence ID" value="KAA8536654.1"/>
    <property type="molecule type" value="Genomic_DNA"/>
</dbReference>
<feature type="domain" description="NAC" evidence="7">
    <location>
        <begin position="22"/>
        <end position="169"/>
    </location>
</feature>
<feature type="region of interest" description="Disordered" evidence="6">
    <location>
        <begin position="1"/>
        <end position="20"/>
    </location>
</feature>
<dbReference type="Pfam" id="PF02365">
    <property type="entry name" value="NAM"/>
    <property type="match status" value="1"/>
</dbReference>
<keyword evidence="5" id="KW-0539">Nucleus</keyword>
<name>A0A5J5B259_9ASTE</name>
<keyword evidence="2" id="KW-0805">Transcription regulation</keyword>
<evidence type="ECO:0000256" key="1">
    <source>
        <dbReference type="ARBA" id="ARBA00004123"/>
    </source>
</evidence>
<evidence type="ECO:0000256" key="4">
    <source>
        <dbReference type="ARBA" id="ARBA00023163"/>
    </source>
</evidence>
<evidence type="ECO:0000259" key="7">
    <source>
        <dbReference type="PROSITE" id="PS51005"/>
    </source>
</evidence>
<feature type="compositionally biased region" description="Basic and acidic residues" evidence="6">
    <location>
        <begin position="10"/>
        <end position="20"/>
    </location>
</feature>
<reference evidence="8 9" key="1">
    <citation type="submission" date="2019-09" db="EMBL/GenBank/DDBJ databases">
        <title>A chromosome-level genome assembly of the Chinese tupelo Nyssa sinensis.</title>
        <authorList>
            <person name="Yang X."/>
            <person name="Kang M."/>
            <person name="Yang Y."/>
            <person name="Xiong H."/>
            <person name="Wang M."/>
            <person name="Zhang Z."/>
            <person name="Wang Z."/>
            <person name="Wu H."/>
            <person name="Ma T."/>
            <person name="Liu J."/>
            <person name="Xi Z."/>
        </authorList>
    </citation>
    <scope>NUCLEOTIDE SEQUENCE [LARGE SCALE GENOMIC DNA]</scope>
    <source>
        <strain evidence="8">J267</strain>
        <tissue evidence="8">Leaf</tissue>
    </source>
</reference>
<sequence>MAIAATMSQDDSKDDPHDQDMVMPGFRFHPTEEELVEFYLRRKVEGKRFNVELITFLDLYRYDPWELPAMAAIGEKEWFFYVPRDRKYRNGDRPNRVTTSGYWKATGADRMIRSENFRAIGLKKTLVFYSGKAPKGIRTSWIMNEYRLPQHETERLQKTEISLCRVYKRPGVEDHPSLPRSLPTRASSSRGVQSDKKQHHATQHAMEIFQGFGGQSQQIETEKMSETSGSSSTDVGTALGFSNHNSYISLAPMAPPTATLAPPPTSMEEDRVLLHQSKQQDSSLVPNYTTIFTGSSFVPQNTVDDLHRLVNYQQASINHQQAQQYYHNHHIHPSQFSTLQPQSQSLALNTLTGSLQTTFADRLWEWPNSMADANKDYTSPFK</sequence>
<comment type="subcellular location">
    <subcellularLocation>
        <location evidence="1">Nucleus</location>
    </subcellularLocation>
</comment>
<keyword evidence="4" id="KW-0804">Transcription</keyword>
<evidence type="ECO:0000256" key="5">
    <source>
        <dbReference type="ARBA" id="ARBA00023242"/>
    </source>
</evidence>
<keyword evidence="9" id="KW-1185">Reference proteome</keyword>
<dbReference type="InterPro" id="IPR003441">
    <property type="entry name" value="NAC-dom"/>
</dbReference>
<dbReference type="FunFam" id="2.170.150.80:FF:000007">
    <property type="entry name" value="NAC domain-containing protein 35"/>
    <property type="match status" value="1"/>
</dbReference>
<dbReference type="AlphaFoldDB" id="A0A5J5B259"/>
<evidence type="ECO:0000313" key="9">
    <source>
        <dbReference type="Proteomes" id="UP000325577"/>
    </source>
</evidence>
<dbReference type="GO" id="GO:0006355">
    <property type="term" value="P:regulation of DNA-templated transcription"/>
    <property type="evidence" value="ECO:0007669"/>
    <property type="project" value="InterPro"/>
</dbReference>
<dbReference type="Gene3D" id="2.170.150.80">
    <property type="entry name" value="NAC domain"/>
    <property type="match status" value="1"/>
</dbReference>
<organism evidence="8 9">
    <name type="scientific">Nyssa sinensis</name>
    <dbReference type="NCBI Taxonomy" id="561372"/>
    <lineage>
        <taxon>Eukaryota</taxon>
        <taxon>Viridiplantae</taxon>
        <taxon>Streptophyta</taxon>
        <taxon>Embryophyta</taxon>
        <taxon>Tracheophyta</taxon>
        <taxon>Spermatophyta</taxon>
        <taxon>Magnoliopsida</taxon>
        <taxon>eudicotyledons</taxon>
        <taxon>Gunneridae</taxon>
        <taxon>Pentapetalae</taxon>
        <taxon>asterids</taxon>
        <taxon>Cornales</taxon>
        <taxon>Nyssaceae</taxon>
        <taxon>Nyssa</taxon>
    </lineage>
</organism>
<keyword evidence="3" id="KW-0238">DNA-binding</keyword>
<evidence type="ECO:0000256" key="2">
    <source>
        <dbReference type="ARBA" id="ARBA00023015"/>
    </source>
</evidence>
<evidence type="ECO:0000313" key="8">
    <source>
        <dbReference type="EMBL" id="KAA8536654.1"/>
    </source>
</evidence>
<dbReference type="InterPro" id="IPR036093">
    <property type="entry name" value="NAC_dom_sf"/>
</dbReference>
<evidence type="ECO:0000256" key="6">
    <source>
        <dbReference type="SAM" id="MobiDB-lite"/>
    </source>
</evidence>
<proteinExistence type="predicted"/>
<dbReference type="OrthoDB" id="683555at2759"/>
<gene>
    <name evidence="8" type="ORF">F0562_029132</name>
</gene>
<dbReference type="SUPFAM" id="SSF101941">
    <property type="entry name" value="NAC domain"/>
    <property type="match status" value="1"/>
</dbReference>
<dbReference type="GO" id="GO:0003677">
    <property type="term" value="F:DNA binding"/>
    <property type="evidence" value="ECO:0007669"/>
    <property type="project" value="UniProtKB-KW"/>
</dbReference>
<dbReference type="GO" id="GO:0099402">
    <property type="term" value="P:plant organ development"/>
    <property type="evidence" value="ECO:0007669"/>
    <property type="project" value="UniProtKB-ARBA"/>
</dbReference>
<dbReference type="GO" id="GO:0005634">
    <property type="term" value="C:nucleus"/>
    <property type="evidence" value="ECO:0007669"/>
    <property type="project" value="UniProtKB-SubCell"/>
</dbReference>
<dbReference type="PROSITE" id="PS51005">
    <property type="entry name" value="NAC"/>
    <property type="match status" value="1"/>
</dbReference>
<dbReference type="PANTHER" id="PTHR31744">
    <property type="entry name" value="PROTEIN CUP-SHAPED COTYLEDON 2-RELATED"/>
    <property type="match status" value="1"/>
</dbReference>
<protein>
    <recommendedName>
        <fullName evidence="7">NAC domain-containing protein</fullName>
    </recommendedName>
</protein>
<accession>A0A5J5B259</accession>
<dbReference type="PANTHER" id="PTHR31744:SF194">
    <property type="entry name" value="OS01G0888300 PROTEIN"/>
    <property type="match status" value="1"/>
</dbReference>
<dbReference type="Proteomes" id="UP000325577">
    <property type="component" value="Linkage Group LG16"/>
</dbReference>